<feature type="signal peptide" evidence="1">
    <location>
        <begin position="1"/>
        <end position="21"/>
    </location>
</feature>
<accession>A0AAE0HBE3</accession>
<gene>
    <name evidence="2" type="ORF">B0H64DRAFT_403777</name>
</gene>
<organism evidence="2 3">
    <name type="scientific">Chaetomium fimeti</name>
    <dbReference type="NCBI Taxonomy" id="1854472"/>
    <lineage>
        <taxon>Eukaryota</taxon>
        <taxon>Fungi</taxon>
        <taxon>Dikarya</taxon>
        <taxon>Ascomycota</taxon>
        <taxon>Pezizomycotina</taxon>
        <taxon>Sordariomycetes</taxon>
        <taxon>Sordariomycetidae</taxon>
        <taxon>Sordariales</taxon>
        <taxon>Chaetomiaceae</taxon>
        <taxon>Chaetomium</taxon>
    </lineage>
</organism>
<evidence type="ECO:0000313" key="3">
    <source>
        <dbReference type="Proteomes" id="UP001278766"/>
    </source>
</evidence>
<dbReference type="AlphaFoldDB" id="A0AAE0HBE3"/>
<comment type="caution">
    <text evidence="2">The sequence shown here is derived from an EMBL/GenBank/DDBJ whole genome shotgun (WGS) entry which is preliminary data.</text>
</comment>
<feature type="chain" id="PRO_5042015832" description="Secreted protein" evidence="1">
    <location>
        <begin position="22"/>
        <end position="81"/>
    </location>
</feature>
<reference evidence="2" key="1">
    <citation type="journal article" date="2023" name="Mol. Phylogenet. Evol.">
        <title>Genome-scale phylogeny and comparative genomics of the fungal order Sordariales.</title>
        <authorList>
            <person name="Hensen N."/>
            <person name="Bonometti L."/>
            <person name="Westerberg I."/>
            <person name="Brannstrom I.O."/>
            <person name="Guillou S."/>
            <person name="Cros-Aarteil S."/>
            <person name="Calhoun S."/>
            <person name="Haridas S."/>
            <person name="Kuo A."/>
            <person name="Mondo S."/>
            <person name="Pangilinan J."/>
            <person name="Riley R."/>
            <person name="LaButti K."/>
            <person name="Andreopoulos B."/>
            <person name="Lipzen A."/>
            <person name="Chen C."/>
            <person name="Yan M."/>
            <person name="Daum C."/>
            <person name="Ng V."/>
            <person name="Clum A."/>
            <person name="Steindorff A."/>
            <person name="Ohm R.A."/>
            <person name="Martin F."/>
            <person name="Silar P."/>
            <person name="Natvig D.O."/>
            <person name="Lalanne C."/>
            <person name="Gautier V."/>
            <person name="Ament-Velasquez S.L."/>
            <person name="Kruys A."/>
            <person name="Hutchinson M.I."/>
            <person name="Powell A.J."/>
            <person name="Barry K."/>
            <person name="Miller A.N."/>
            <person name="Grigoriev I.V."/>
            <person name="Debuchy R."/>
            <person name="Gladieux P."/>
            <person name="Hiltunen Thoren M."/>
            <person name="Johannesson H."/>
        </authorList>
    </citation>
    <scope>NUCLEOTIDE SEQUENCE</scope>
    <source>
        <strain evidence="2">CBS 168.71</strain>
    </source>
</reference>
<protein>
    <recommendedName>
        <fullName evidence="4">Secreted protein</fullName>
    </recommendedName>
</protein>
<evidence type="ECO:0008006" key="4">
    <source>
        <dbReference type="Google" id="ProtNLM"/>
    </source>
</evidence>
<dbReference type="EMBL" id="JAUEPN010000006">
    <property type="protein sequence ID" value="KAK3293220.1"/>
    <property type="molecule type" value="Genomic_DNA"/>
</dbReference>
<dbReference type="GeneID" id="87841286"/>
<proteinExistence type="predicted"/>
<dbReference type="Proteomes" id="UP001278766">
    <property type="component" value="Unassembled WGS sequence"/>
</dbReference>
<sequence>MGLVGYTFPILICALWVHLEATPCQEQLDRRVLMFYQLFELPREELSPVLPLSLYYLFVTSRSTNFYTRLVASFAARIQEG</sequence>
<reference evidence="2" key="2">
    <citation type="submission" date="2023-06" db="EMBL/GenBank/DDBJ databases">
        <authorList>
            <consortium name="Lawrence Berkeley National Laboratory"/>
            <person name="Haridas S."/>
            <person name="Hensen N."/>
            <person name="Bonometti L."/>
            <person name="Westerberg I."/>
            <person name="Brannstrom I.O."/>
            <person name="Guillou S."/>
            <person name="Cros-Aarteil S."/>
            <person name="Calhoun S."/>
            <person name="Kuo A."/>
            <person name="Mondo S."/>
            <person name="Pangilinan J."/>
            <person name="Riley R."/>
            <person name="Labutti K."/>
            <person name="Andreopoulos B."/>
            <person name="Lipzen A."/>
            <person name="Chen C."/>
            <person name="Yanf M."/>
            <person name="Daum C."/>
            <person name="Ng V."/>
            <person name="Clum A."/>
            <person name="Steindorff A."/>
            <person name="Ohm R."/>
            <person name="Martin F."/>
            <person name="Silar P."/>
            <person name="Natvig D."/>
            <person name="Lalanne C."/>
            <person name="Gautier V."/>
            <person name="Ament-Velasquez S.L."/>
            <person name="Kruys A."/>
            <person name="Hutchinson M.I."/>
            <person name="Powell A.J."/>
            <person name="Barry K."/>
            <person name="Miller A.N."/>
            <person name="Grigoriev I.V."/>
            <person name="Debuchy R."/>
            <person name="Gladieux P."/>
            <person name="Thoren M.H."/>
            <person name="Johannesson H."/>
        </authorList>
    </citation>
    <scope>NUCLEOTIDE SEQUENCE</scope>
    <source>
        <strain evidence="2">CBS 168.71</strain>
    </source>
</reference>
<evidence type="ECO:0000256" key="1">
    <source>
        <dbReference type="SAM" id="SignalP"/>
    </source>
</evidence>
<keyword evidence="3" id="KW-1185">Reference proteome</keyword>
<dbReference type="RefSeq" id="XP_062656734.1">
    <property type="nucleotide sequence ID" value="XM_062804338.1"/>
</dbReference>
<keyword evidence="1" id="KW-0732">Signal</keyword>
<name>A0AAE0HBE3_9PEZI</name>
<evidence type="ECO:0000313" key="2">
    <source>
        <dbReference type="EMBL" id="KAK3293220.1"/>
    </source>
</evidence>